<dbReference type="PANTHER" id="PTHR36437:SF2">
    <property type="entry name" value="GLYOXALASE_BLEOMYCIN RESISTANCE PROTEIN_DIOXYGENASE"/>
    <property type="match status" value="1"/>
</dbReference>
<dbReference type="InterPro" id="IPR004360">
    <property type="entry name" value="Glyas_Fos-R_dOase_dom"/>
</dbReference>
<dbReference type="CDD" id="cd07263">
    <property type="entry name" value="VOC_like"/>
    <property type="match status" value="1"/>
</dbReference>
<dbReference type="PROSITE" id="PS51819">
    <property type="entry name" value="VOC"/>
    <property type="match status" value="1"/>
</dbReference>
<name>A0ABP5CVP0_9ACTN</name>
<dbReference type="SUPFAM" id="SSF54593">
    <property type="entry name" value="Glyoxalase/Bleomycin resistance protein/Dihydroxybiphenyl dioxygenase"/>
    <property type="match status" value="1"/>
</dbReference>
<accession>A0ABP5CVP0</accession>
<evidence type="ECO:0000313" key="3">
    <source>
        <dbReference type="Proteomes" id="UP001500571"/>
    </source>
</evidence>
<reference evidence="3" key="1">
    <citation type="journal article" date="2019" name="Int. J. Syst. Evol. Microbiol.">
        <title>The Global Catalogue of Microorganisms (GCM) 10K type strain sequencing project: providing services to taxonomists for standard genome sequencing and annotation.</title>
        <authorList>
            <consortium name="The Broad Institute Genomics Platform"/>
            <consortium name="The Broad Institute Genome Sequencing Center for Infectious Disease"/>
            <person name="Wu L."/>
            <person name="Ma J."/>
        </authorList>
    </citation>
    <scope>NUCLEOTIDE SEQUENCE [LARGE SCALE GENOMIC DNA]</scope>
    <source>
        <strain evidence="3">JCM 15309</strain>
    </source>
</reference>
<dbReference type="RefSeq" id="WP_344046664.1">
    <property type="nucleotide sequence ID" value="NZ_BAAAPB010000004.1"/>
</dbReference>
<dbReference type="InterPro" id="IPR029068">
    <property type="entry name" value="Glyas_Bleomycin-R_OHBP_Dase"/>
</dbReference>
<proteinExistence type="predicted"/>
<evidence type="ECO:0000259" key="1">
    <source>
        <dbReference type="PROSITE" id="PS51819"/>
    </source>
</evidence>
<dbReference type="EMBL" id="BAAAPB010000004">
    <property type="protein sequence ID" value="GAA1969714.1"/>
    <property type="molecule type" value="Genomic_DNA"/>
</dbReference>
<protein>
    <submittedName>
        <fullName evidence="2">VOC family protein</fullName>
    </submittedName>
</protein>
<dbReference type="PANTHER" id="PTHR36437">
    <property type="entry name" value="GLYOXALASE/BLEOMYCIN RESISTANCE PROTEIN/DIOXYGENASE"/>
    <property type="match status" value="1"/>
</dbReference>
<gene>
    <name evidence="2" type="ORF">GCM10009798_32990</name>
</gene>
<dbReference type="Gene3D" id="3.10.180.10">
    <property type="entry name" value="2,3-Dihydroxybiphenyl 1,2-Dioxygenase, domain 1"/>
    <property type="match status" value="1"/>
</dbReference>
<sequence>MIKINTAQVWVLDQDEAVAFWTEKVGFEIREDASFPELGGFRWVTVGAPGQDFPTLVLMDIPGAPVFPDSTVAEIKSLLAKGHSGGIFLETDDVQKAYEEMSAKGVEFTDLPERRPYGIDAGFRDPSGNSFRIMQPLPE</sequence>
<keyword evidence="3" id="KW-1185">Reference proteome</keyword>
<organism evidence="2 3">
    <name type="scientific">Nocardioides panacihumi</name>
    <dbReference type="NCBI Taxonomy" id="400774"/>
    <lineage>
        <taxon>Bacteria</taxon>
        <taxon>Bacillati</taxon>
        <taxon>Actinomycetota</taxon>
        <taxon>Actinomycetes</taxon>
        <taxon>Propionibacteriales</taxon>
        <taxon>Nocardioidaceae</taxon>
        <taxon>Nocardioides</taxon>
    </lineage>
</organism>
<comment type="caution">
    <text evidence="2">The sequence shown here is derived from an EMBL/GenBank/DDBJ whole genome shotgun (WGS) entry which is preliminary data.</text>
</comment>
<feature type="domain" description="VOC" evidence="1">
    <location>
        <begin position="3"/>
        <end position="136"/>
    </location>
</feature>
<evidence type="ECO:0000313" key="2">
    <source>
        <dbReference type="EMBL" id="GAA1969714.1"/>
    </source>
</evidence>
<dbReference type="Proteomes" id="UP001500571">
    <property type="component" value="Unassembled WGS sequence"/>
</dbReference>
<dbReference type="InterPro" id="IPR037523">
    <property type="entry name" value="VOC_core"/>
</dbReference>
<dbReference type="Pfam" id="PF00903">
    <property type="entry name" value="Glyoxalase"/>
    <property type="match status" value="1"/>
</dbReference>